<reference evidence="15" key="2">
    <citation type="submission" date="2020-09" db="EMBL/GenBank/DDBJ databases">
        <authorList>
            <person name="Sun Q."/>
            <person name="Zhou Y."/>
        </authorList>
    </citation>
    <scope>NUCLEOTIDE SEQUENCE</scope>
    <source>
        <strain evidence="15">CGMCC 1.12408</strain>
    </source>
</reference>
<dbReference type="Pfam" id="PF02537">
    <property type="entry name" value="CRCB"/>
    <property type="match status" value="1"/>
</dbReference>
<keyword evidence="3 14" id="KW-1003">Cell membrane</keyword>
<keyword evidence="6 14" id="KW-1133">Transmembrane helix</keyword>
<comment type="subcellular location">
    <subcellularLocation>
        <location evidence="1 14">Cell membrane</location>
        <topology evidence="1 14">Multi-pass membrane protein</topology>
    </subcellularLocation>
</comment>
<keyword evidence="2 14" id="KW-0813">Transport</keyword>
<evidence type="ECO:0000256" key="10">
    <source>
        <dbReference type="ARBA" id="ARBA00023303"/>
    </source>
</evidence>
<evidence type="ECO:0000256" key="14">
    <source>
        <dbReference type="HAMAP-Rule" id="MF_00454"/>
    </source>
</evidence>
<dbReference type="PANTHER" id="PTHR28259:SF16">
    <property type="entry name" value="FLUORIDE-SPECIFIC ION CHANNEL FLUC 2"/>
    <property type="match status" value="1"/>
</dbReference>
<evidence type="ECO:0000256" key="6">
    <source>
        <dbReference type="ARBA" id="ARBA00022989"/>
    </source>
</evidence>
<dbReference type="AlphaFoldDB" id="A0A916WCR5"/>
<evidence type="ECO:0000256" key="13">
    <source>
        <dbReference type="ARBA" id="ARBA00049940"/>
    </source>
</evidence>
<evidence type="ECO:0000256" key="12">
    <source>
        <dbReference type="ARBA" id="ARBA00035585"/>
    </source>
</evidence>
<comment type="activity regulation">
    <text evidence="14">Na(+) is not transported, but it plays an essential structural role and its presence is essential for fluoride channel function.</text>
</comment>
<keyword evidence="16" id="KW-1185">Reference proteome</keyword>
<evidence type="ECO:0000256" key="9">
    <source>
        <dbReference type="ARBA" id="ARBA00023136"/>
    </source>
</evidence>
<comment type="function">
    <text evidence="13 14">Fluoride-specific ion channel. Important for reducing fluoride concentration in the cell, thus reducing its toxicity.</text>
</comment>
<gene>
    <name evidence="15" type="primary">crcB2</name>
    <name evidence="14" type="synonym">crcB</name>
    <name evidence="14" type="synonym">fluC</name>
    <name evidence="15" type="ORF">GCM10008025_32340</name>
</gene>
<evidence type="ECO:0000256" key="11">
    <source>
        <dbReference type="ARBA" id="ARBA00035120"/>
    </source>
</evidence>
<evidence type="ECO:0000256" key="1">
    <source>
        <dbReference type="ARBA" id="ARBA00004651"/>
    </source>
</evidence>
<dbReference type="GO" id="GO:0062054">
    <property type="term" value="F:fluoride channel activity"/>
    <property type="evidence" value="ECO:0007669"/>
    <property type="project" value="UniProtKB-UniRule"/>
</dbReference>
<dbReference type="GO" id="GO:0140114">
    <property type="term" value="P:cellular detoxification of fluoride"/>
    <property type="evidence" value="ECO:0007669"/>
    <property type="project" value="UniProtKB-UniRule"/>
</dbReference>
<evidence type="ECO:0000256" key="4">
    <source>
        <dbReference type="ARBA" id="ARBA00022692"/>
    </source>
</evidence>
<comment type="catalytic activity">
    <reaction evidence="12">
        <text>fluoride(in) = fluoride(out)</text>
        <dbReference type="Rhea" id="RHEA:76159"/>
        <dbReference type="ChEBI" id="CHEBI:17051"/>
    </reaction>
    <physiologicalReaction direction="left-to-right" evidence="12">
        <dbReference type="Rhea" id="RHEA:76160"/>
    </physiologicalReaction>
</comment>
<dbReference type="EMBL" id="BMEY01000020">
    <property type="protein sequence ID" value="GGA87026.1"/>
    <property type="molecule type" value="Genomic_DNA"/>
</dbReference>
<dbReference type="RefSeq" id="WP_229740779.1">
    <property type="nucleotide sequence ID" value="NZ_BMEY01000020.1"/>
</dbReference>
<dbReference type="InterPro" id="IPR003691">
    <property type="entry name" value="FluC"/>
</dbReference>
<keyword evidence="8 14" id="KW-0406">Ion transport</keyword>
<dbReference type="HAMAP" id="MF_00454">
    <property type="entry name" value="FluC"/>
    <property type="match status" value="1"/>
</dbReference>
<dbReference type="PANTHER" id="PTHR28259">
    <property type="entry name" value="FLUORIDE EXPORT PROTEIN 1-RELATED"/>
    <property type="match status" value="1"/>
</dbReference>
<dbReference type="Proteomes" id="UP000613512">
    <property type="component" value="Unassembled WGS sequence"/>
</dbReference>
<evidence type="ECO:0000256" key="2">
    <source>
        <dbReference type="ARBA" id="ARBA00022448"/>
    </source>
</evidence>
<organism evidence="15 16">
    <name type="scientific">Ornithinibacillus halotolerans</name>
    <dbReference type="NCBI Taxonomy" id="1274357"/>
    <lineage>
        <taxon>Bacteria</taxon>
        <taxon>Bacillati</taxon>
        <taxon>Bacillota</taxon>
        <taxon>Bacilli</taxon>
        <taxon>Bacillales</taxon>
        <taxon>Bacillaceae</taxon>
        <taxon>Ornithinibacillus</taxon>
    </lineage>
</organism>
<evidence type="ECO:0000256" key="3">
    <source>
        <dbReference type="ARBA" id="ARBA00022475"/>
    </source>
</evidence>
<accession>A0A916WCR5</accession>
<evidence type="ECO:0000313" key="15">
    <source>
        <dbReference type="EMBL" id="GGA87026.1"/>
    </source>
</evidence>
<keyword evidence="5 14" id="KW-0479">Metal-binding</keyword>
<sequence>MINFILVTTGGFLGSIARAIISKRYNNRFALKHFGTFLVNIIGSFLLGIIINLQVQTSVNLFFGIGFLGSFTTFSTFKIENLSLLNTAKRKQALLYISITYILGIGMAGLGFWIGRILS</sequence>
<evidence type="ECO:0000313" key="16">
    <source>
        <dbReference type="Proteomes" id="UP000613512"/>
    </source>
</evidence>
<proteinExistence type="inferred from homology"/>
<protein>
    <recommendedName>
        <fullName evidence="14">Fluoride-specific ion channel FluC</fullName>
    </recommendedName>
</protein>
<dbReference type="GO" id="GO:0046872">
    <property type="term" value="F:metal ion binding"/>
    <property type="evidence" value="ECO:0007669"/>
    <property type="project" value="UniProtKB-KW"/>
</dbReference>
<feature type="binding site" evidence="14">
    <location>
        <position position="72"/>
    </location>
    <ligand>
        <name>Na(+)</name>
        <dbReference type="ChEBI" id="CHEBI:29101"/>
        <note>structural</note>
    </ligand>
</feature>
<keyword evidence="7 14" id="KW-0915">Sodium</keyword>
<keyword evidence="10 14" id="KW-0407">Ion channel</keyword>
<name>A0A916WCR5_9BACI</name>
<comment type="caution">
    <text evidence="15">The sequence shown here is derived from an EMBL/GenBank/DDBJ whole genome shotgun (WGS) entry which is preliminary data.</text>
</comment>
<feature type="transmembrane region" description="Helical" evidence="14">
    <location>
        <begin position="29"/>
        <end position="51"/>
    </location>
</feature>
<feature type="transmembrane region" description="Helical" evidence="14">
    <location>
        <begin position="58"/>
        <end position="77"/>
    </location>
</feature>
<dbReference type="GO" id="GO:0005886">
    <property type="term" value="C:plasma membrane"/>
    <property type="evidence" value="ECO:0007669"/>
    <property type="project" value="UniProtKB-SubCell"/>
</dbReference>
<evidence type="ECO:0000256" key="8">
    <source>
        <dbReference type="ARBA" id="ARBA00023065"/>
    </source>
</evidence>
<evidence type="ECO:0000256" key="7">
    <source>
        <dbReference type="ARBA" id="ARBA00023053"/>
    </source>
</evidence>
<keyword evidence="9 14" id="KW-0472">Membrane</keyword>
<feature type="binding site" evidence="14">
    <location>
        <position position="69"/>
    </location>
    <ligand>
        <name>Na(+)</name>
        <dbReference type="ChEBI" id="CHEBI:29101"/>
        <note>structural</note>
    </ligand>
</feature>
<comment type="similarity">
    <text evidence="11 14">Belongs to the fluoride channel Fluc/FEX (TC 1.A.43) family.</text>
</comment>
<evidence type="ECO:0000256" key="5">
    <source>
        <dbReference type="ARBA" id="ARBA00022723"/>
    </source>
</evidence>
<reference evidence="15" key="1">
    <citation type="journal article" date="2014" name="Int. J. Syst. Evol. Microbiol.">
        <title>Complete genome sequence of Corynebacterium casei LMG S-19264T (=DSM 44701T), isolated from a smear-ripened cheese.</title>
        <authorList>
            <consortium name="US DOE Joint Genome Institute (JGI-PGF)"/>
            <person name="Walter F."/>
            <person name="Albersmeier A."/>
            <person name="Kalinowski J."/>
            <person name="Ruckert C."/>
        </authorList>
    </citation>
    <scope>NUCLEOTIDE SEQUENCE</scope>
    <source>
        <strain evidence="15">CGMCC 1.12408</strain>
    </source>
</reference>
<keyword evidence="4 14" id="KW-0812">Transmembrane</keyword>
<feature type="transmembrane region" description="Helical" evidence="14">
    <location>
        <begin position="93"/>
        <end position="114"/>
    </location>
</feature>